<evidence type="ECO:0000256" key="1">
    <source>
        <dbReference type="SAM" id="Phobius"/>
    </source>
</evidence>
<feature type="transmembrane region" description="Helical" evidence="1">
    <location>
        <begin position="12"/>
        <end position="31"/>
    </location>
</feature>
<comment type="caution">
    <text evidence="2">The sequence shown here is derived from an EMBL/GenBank/DDBJ whole genome shotgun (WGS) entry which is preliminary data.</text>
</comment>
<gene>
    <name evidence="2" type="ORF">LCGC14_2612740</name>
</gene>
<dbReference type="AlphaFoldDB" id="A0A0F9A5M7"/>
<protein>
    <submittedName>
        <fullName evidence="2">Uncharacterized protein</fullName>
    </submittedName>
</protein>
<reference evidence="2" key="1">
    <citation type="journal article" date="2015" name="Nature">
        <title>Complex archaea that bridge the gap between prokaryotes and eukaryotes.</title>
        <authorList>
            <person name="Spang A."/>
            <person name="Saw J.H."/>
            <person name="Jorgensen S.L."/>
            <person name="Zaremba-Niedzwiedzka K."/>
            <person name="Martijn J."/>
            <person name="Lind A.E."/>
            <person name="van Eijk R."/>
            <person name="Schleper C."/>
            <person name="Guy L."/>
            <person name="Ettema T.J."/>
        </authorList>
    </citation>
    <scope>NUCLEOTIDE SEQUENCE</scope>
</reference>
<keyword evidence="1" id="KW-0472">Membrane</keyword>
<evidence type="ECO:0000313" key="2">
    <source>
        <dbReference type="EMBL" id="KKL04770.1"/>
    </source>
</evidence>
<sequence length="80" mass="8776">MDKNFWKKAGVKFVENLLSVKVWIIAAFLIVSTKLLIMGLLTGVVWGSVNGGVISSVFAMREALKVAKVKSDDNTTDMMI</sequence>
<proteinExistence type="predicted"/>
<organism evidence="2">
    <name type="scientific">marine sediment metagenome</name>
    <dbReference type="NCBI Taxonomy" id="412755"/>
    <lineage>
        <taxon>unclassified sequences</taxon>
        <taxon>metagenomes</taxon>
        <taxon>ecological metagenomes</taxon>
    </lineage>
</organism>
<keyword evidence="1" id="KW-1133">Transmembrane helix</keyword>
<accession>A0A0F9A5M7</accession>
<dbReference type="EMBL" id="LAZR01044392">
    <property type="protein sequence ID" value="KKL04770.1"/>
    <property type="molecule type" value="Genomic_DNA"/>
</dbReference>
<feature type="transmembrane region" description="Helical" evidence="1">
    <location>
        <begin position="37"/>
        <end position="60"/>
    </location>
</feature>
<name>A0A0F9A5M7_9ZZZZ</name>
<keyword evidence="1" id="KW-0812">Transmembrane</keyword>